<accession>A0A399G3S5</accession>
<sequence length="193" mass="20887">MRSETVTSLAQAARLRPPLAGGVRVVAIEGRSGAGTTVLADALAAETGWPVFHMDEVCSERTGPAASVELLALWVVMPLLNGADPRWRRYDRKLGRPAEWHSIPVVDGLIVEGCGCGAAEIRPYLSTLVWVDTPDGVRHQCPDAQDDAAGHAPHRATRARQEESFYAEHSPWEYADVVVDGAALRRSLRNAGE</sequence>
<keyword evidence="2" id="KW-1185">Reference proteome</keyword>
<dbReference type="OrthoDB" id="3237545at2"/>
<dbReference type="EMBL" id="CP063196">
    <property type="protein sequence ID" value="UOE21712.1"/>
    <property type="molecule type" value="Genomic_DNA"/>
</dbReference>
<dbReference type="AlphaFoldDB" id="A0A399G3S5"/>
<gene>
    <name evidence="1" type="ORF">NI17_011785</name>
</gene>
<organism evidence="1 2">
    <name type="scientific">Thermobifida halotolerans</name>
    <dbReference type="NCBI Taxonomy" id="483545"/>
    <lineage>
        <taxon>Bacteria</taxon>
        <taxon>Bacillati</taxon>
        <taxon>Actinomycetota</taxon>
        <taxon>Actinomycetes</taxon>
        <taxon>Streptosporangiales</taxon>
        <taxon>Nocardiopsidaceae</taxon>
        <taxon>Thermobifida</taxon>
    </lineage>
</organism>
<dbReference type="KEGG" id="thao:NI17_011785"/>
<evidence type="ECO:0000313" key="1">
    <source>
        <dbReference type="EMBL" id="UOE21712.1"/>
    </source>
</evidence>
<protein>
    <submittedName>
        <fullName evidence="1">Uncharacterized protein</fullName>
    </submittedName>
</protein>
<dbReference type="Gene3D" id="3.40.50.300">
    <property type="entry name" value="P-loop containing nucleotide triphosphate hydrolases"/>
    <property type="match status" value="1"/>
</dbReference>
<proteinExistence type="predicted"/>
<reference evidence="1" key="1">
    <citation type="submission" date="2020-10" db="EMBL/GenBank/DDBJ databases">
        <title>De novo genome project of the cellulose decomposer Thermobifida halotolerans type strain.</title>
        <authorList>
            <person name="Nagy I."/>
            <person name="Horvath B."/>
            <person name="Kukolya J."/>
            <person name="Nagy I."/>
            <person name="Orsini M."/>
        </authorList>
    </citation>
    <scope>NUCLEOTIDE SEQUENCE</scope>
    <source>
        <strain evidence="1">DSM 44931</strain>
    </source>
</reference>
<dbReference type="InterPro" id="IPR027417">
    <property type="entry name" value="P-loop_NTPase"/>
</dbReference>
<dbReference type="Proteomes" id="UP000265719">
    <property type="component" value="Chromosome"/>
</dbReference>
<name>A0A399G3S5_9ACTN</name>
<dbReference type="SUPFAM" id="SSF52540">
    <property type="entry name" value="P-loop containing nucleoside triphosphate hydrolases"/>
    <property type="match status" value="1"/>
</dbReference>
<evidence type="ECO:0000313" key="2">
    <source>
        <dbReference type="Proteomes" id="UP000265719"/>
    </source>
</evidence>